<keyword evidence="1" id="KW-1133">Transmembrane helix</keyword>
<dbReference type="EMBL" id="JAFNEN010000069">
    <property type="protein sequence ID" value="KAG8196499.1"/>
    <property type="molecule type" value="Genomic_DNA"/>
</dbReference>
<protein>
    <recommendedName>
        <fullName evidence="4">Caveolin</fullName>
    </recommendedName>
</protein>
<evidence type="ECO:0000256" key="1">
    <source>
        <dbReference type="SAM" id="Phobius"/>
    </source>
</evidence>
<comment type="caution">
    <text evidence="2">The sequence shown here is derived from an EMBL/GenBank/DDBJ whole genome shotgun (WGS) entry which is preliminary data.</text>
</comment>
<proteinExistence type="predicted"/>
<sequence length="116" mass="13429">MLFKSRHQRKTCTTAIFEVYSDYIFEKKLLQFAPDSKRLSITMCSCLCRCLFAIAWFLILIFIAYPVAFFMCGWYVLLCPLEACCPACDCITKFLLKCTQLPLICTRNMLEGKGFC</sequence>
<dbReference type="Proteomes" id="UP000827092">
    <property type="component" value="Unassembled WGS sequence"/>
</dbReference>
<dbReference type="AlphaFoldDB" id="A0AAV6VIE5"/>
<accession>A0AAV6VIE5</accession>
<gene>
    <name evidence="2" type="ORF">JTE90_012315</name>
</gene>
<organism evidence="2 3">
    <name type="scientific">Oedothorax gibbosus</name>
    <dbReference type="NCBI Taxonomy" id="931172"/>
    <lineage>
        <taxon>Eukaryota</taxon>
        <taxon>Metazoa</taxon>
        <taxon>Ecdysozoa</taxon>
        <taxon>Arthropoda</taxon>
        <taxon>Chelicerata</taxon>
        <taxon>Arachnida</taxon>
        <taxon>Araneae</taxon>
        <taxon>Araneomorphae</taxon>
        <taxon>Entelegynae</taxon>
        <taxon>Araneoidea</taxon>
        <taxon>Linyphiidae</taxon>
        <taxon>Erigoninae</taxon>
        <taxon>Oedothorax</taxon>
    </lineage>
</organism>
<evidence type="ECO:0008006" key="4">
    <source>
        <dbReference type="Google" id="ProtNLM"/>
    </source>
</evidence>
<dbReference type="PANTHER" id="PTHR39948:SF1">
    <property type="entry name" value="GEO11419P1"/>
    <property type="match status" value="1"/>
</dbReference>
<evidence type="ECO:0000313" key="2">
    <source>
        <dbReference type="EMBL" id="KAG8196499.1"/>
    </source>
</evidence>
<keyword evidence="1" id="KW-0812">Transmembrane</keyword>
<keyword evidence="1" id="KW-0472">Membrane</keyword>
<name>A0AAV6VIE5_9ARAC</name>
<evidence type="ECO:0000313" key="3">
    <source>
        <dbReference type="Proteomes" id="UP000827092"/>
    </source>
</evidence>
<dbReference type="PANTHER" id="PTHR39948">
    <property type="entry name" value="GEO11419P1"/>
    <property type="match status" value="1"/>
</dbReference>
<keyword evidence="3" id="KW-1185">Reference proteome</keyword>
<feature type="transmembrane region" description="Helical" evidence="1">
    <location>
        <begin position="46"/>
        <end position="77"/>
    </location>
</feature>
<reference evidence="2 3" key="1">
    <citation type="journal article" date="2022" name="Nat. Ecol. Evol.">
        <title>A masculinizing supergene underlies an exaggerated male reproductive morph in a spider.</title>
        <authorList>
            <person name="Hendrickx F."/>
            <person name="De Corte Z."/>
            <person name="Sonet G."/>
            <person name="Van Belleghem S.M."/>
            <person name="Kostlbacher S."/>
            <person name="Vangestel C."/>
        </authorList>
    </citation>
    <scope>NUCLEOTIDE SEQUENCE [LARGE SCALE GENOMIC DNA]</scope>
    <source>
        <strain evidence="2">W744_W776</strain>
    </source>
</reference>